<accession>A0A8E2DW00</accession>
<organism evidence="1 2">
    <name type="scientific">Lepidopterella palustris CBS 459.81</name>
    <dbReference type="NCBI Taxonomy" id="1314670"/>
    <lineage>
        <taxon>Eukaryota</taxon>
        <taxon>Fungi</taxon>
        <taxon>Dikarya</taxon>
        <taxon>Ascomycota</taxon>
        <taxon>Pezizomycotina</taxon>
        <taxon>Dothideomycetes</taxon>
        <taxon>Pleosporomycetidae</taxon>
        <taxon>Mytilinidiales</taxon>
        <taxon>Argynnaceae</taxon>
        <taxon>Lepidopterella</taxon>
    </lineage>
</organism>
<protein>
    <submittedName>
        <fullName evidence="1">Uncharacterized protein</fullName>
    </submittedName>
</protein>
<sequence>MPSSCGNYSKNNRSCVLDAATGYYTKCLAYNTKYDFVVPKATFICVYYYYKGASNP</sequence>
<keyword evidence="2" id="KW-1185">Reference proteome</keyword>
<dbReference type="AlphaFoldDB" id="A0A8E2DW00"/>
<gene>
    <name evidence="1" type="ORF">K432DRAFT_411896</name>
</gene>
<reference evidence="1 2" key="1">
    <citation type="journal article" date="2016" name="Nat. Commun.">
        <title>Ectomycorrhizal ecology is imprinted in the genome of the dominant symbiotic fungus Cenococcum geophilum.</title>
        <authorList>
            <consortium name="DOE Joint Genome Institute"/>
            <person name="Peter M."/>
            <person name="Kohler A."/>
            <person name="Ohm R.A."/>
            <person name="Kuo A."/>
            <person name="Krutzmann J."/>
            <person name="Morin E."/>
            <person name="Arend M."/>
            <person name="Barry K.W."/>
            <person name="Binder M."/>
            <person name="Choi C."/>
            <person name="Clum A."/>
            <person name="Copeland A."/>
            <person name="Grisel N."/>
            <person name="Haridas S."/>
            <person name="Kipfer T."/>
            <person name="LaButti K."/>
            <person name="Lindquist E."/>
            <person name="Lipzen A."/>
            <person name="Maire R."/>
            <person name="Meier B."/>
            <person name="Mihaltcheva S."/>
            <person name="Molinier V."/>
            <person name="Murat C."/>
            <person name="Poggeler S."/>
            <person name="Quandt C.A."/>
            <person name="Sperisen C."/>
            <person name="Tritt A."/>
            <person name="Tisserant E."/>
            <person name="Crous P.W."/>
            <person name="Henrissat B."/>
            <person name="Nehls U."/>
            <person name="Egli S."/>
            <person name="Spatafora J.W."/>
            <person name="Grigoriev I.V."/>
            <person name="Martin F.M."/>
        </authorList>
    </citation>
    <scope>NUCLEOTIDE SEQUENCE [LARGE SCALE GENOMIC DNA]</scope>
    <source>
        <strain evidence="1 2">CBS 459.81</strain>
    </source>
</reference>
<proteinExistence type="predicted"/>
<dbReference type="EMBL" id="KV747044">
    <property type="protein sequence ID" value="OCK72717.1"/>
    <property type="molecule type" value="Genomic_DNA"/>
</dbReference>
<evidence type="ECO:0000313" key="2">
    <source>
        <dbReference type="Proteomes" id="UP000250266"/>
    </source>
</evidence>
<name>A0A8E2DW00_9PEZI</name>
<evidence type="ECO:0000313" key="1">
    <source>
        <dbReference type="EMBL" id="OCK72717.1"/>
    </source>
</evidence>
<dbReference type="Proteomes" id="UP000250266">
    <property type="component" value="Unassembled WGS sequence"/>
</dbReference>